<organism evidence="1 2">
    <name type="scientific">Planobacterium oryzisoli</name>
    <dbReference type="NCBI Taxonomy" id="2771435"/>
    <lineage>
        <taxon>Bacteria</taxon>
        <taxon>Pseudomonadati</taxon>
        <taxon>Bacteroidota</taxon>
        <taxon>Flavobacteriia</taxon>
        <taxon>Flavobacteriales</taxon>
        <taxon>Weeksellaceae</taxon>
        <taxon>Chryseobacterium group</taxon>
        <taxon>Chryseobacterium</taxon>
    </lineage>
</organism>
<evidence type="ECO:0000313" key="1">
    <source>
        <dbReference type="EMBL" id="MBF5026648.1"/>
    </source>
</evidence>
<comment type="caution">
    <text evidence="1">The sequence shown here is derived from an EMBL/GenBank/DDBJ whole genome shotgun (WGS) entry which is preliminary data.</text>
</comment>
<evidence type="ECO:0008006" key="3">
    <source>
        <dbReference type="Google" id="ProtNLM"/>
    </source>
</evidence>
<accession>A0A931E9H7</accession>
<reference evidence="1" key="1">
    <citation type="submission" date="2020-11" db="EMBL/GenBank/DDBJ databases">
        <title>Genome seq and assembly of Planobacterium sp.</title>
        <authorList>
            <person name="Chhetri G."/>
        </authorList>
    </citation>
    <scope>NUCLEOTIDE SEQUENCE</scope>
    <source>
        <strain evidence="1">GCR5</strain>
    </source>
</reference>
<dbReference type="RefSeq" id="WP_194738579.1">
    <property type="nucleotide sequence ID" value="NZ_JADKYY010000002.1"/>
</dbReference>
<dbReference type="Proteomes" id="UP000694480">
    <property type="component" value="Unassembled WGS sequence"/>
</dbReference>
<gene>
    <name evidence="1" type="ORF">IC612_02405</name>
</gene>
<dbReference type="PROSITE" id="PS51257">
    <property type="entry name" value="PROKAR_LIPOPROTEIN"/>
    <property type="match status" value="1"/>
</dbReference>
<proteinExistence type="predicted"/>
<keyword evidence="2" id="KW-1185">Reference proteome</keyword>
<dbReference type="AlphaFoldDB" id="A0A931E9H7"/>
<name>A0A931E9H7_9FLAO</name>
<sequence>MKINTLKLFKIALLLVSAWMFISCDNAFYKNELFTHVPITHELPSGMTGIYASESNDTLQINRSGKDVRLILSSKYDMEDYDLAFNLRYSQPHQIKKLEHHYLAGIKNREGNGYWEYFLFCHHPDQSLINVFHFNIDDLDAATIAKIPSISKLDGDELEQDYLLNFDDDLFLQAFEKGYFKKSIIFKAID</sequence>
<dbReference type="EMBL" id="JADKYY010000002">
    <property type="protein sequence ID" value="MBF5026648.1"/>
    <property type="molecule type" value="Genomic_DNA"/>
</dbReference>
<evidence type="ECO:0000313" key="2">
    <source>
        <dbReference type="Proteomes" id="UP000694480"/>
    </source>
</evidence>
<protein>
    <recommendedName>
        <fullName evidence="3">Lipoprotein</fullName>
    </recommendedName>
</protein>